<dbReference type="AlphaFoldDB" id="A0A098LL31"/>
<keyword evidence="2" id="KW-1185">Reference proteome</keyword>
<dbReference type="RefSeq" id="WP_045467137.1">
    <property type="nucleotide sequence ID" value="NZ_BBLT01000009.1"/>
</dbReference>
<comment type="caution">
    <text evidence="1">The sequence shown here is derived from an EMBL/GenBank/DDBJ whole genome shotgun (WGS) entry which is preliminary data.</text>
</comment>
<dbReference type="OrthoDB" id="9844335at2"/>
<proteinExistence type="predicted"/>
<accession>A0A098LL31</accession>
<dbReference type="Proteomes" id="UP000030185">
    <property type="component" value="Unassembled WGS sequence"/>
</dbReference>
<evidence type="ECO:0000313" key="1">
    <source>
        <dbReference type="EMBL" id="GAL86733.1"/>
    </source>
</evidence>
<reference evidence="1 2" key="1">
    <citation type="submission" date="2014-09" db="EMBL/GenBank/DDBJ databases">
        <title>Sporocytophaga myxococcoides PG-01 genome sequencing.</title>
        <authorList>
            <person name="Liu L."/>
            <person name="Gao P.J."/>
            <person name="Chen G.J."/>
            <person name="Wang L.S."/>
        </authorList>
    </citation>
    <scope>NUCLEOTIDE SEQUENCE [LARGE SCALE GENOMIC DNA]</scope>
    <source>
        <strain evidence="1 2">PG-01</strain>
    </source>
</reference>
<sequence length="70" mass="8015">MDSGEINNYRGKEVIVITKDNHHYQGQLVGFKNKPDSQEYSHLFILLPNTTYVDVPFGDITGIEPGRFEM</sequence>
<evidence type="ECO:0000313" key="2">
    <source>
        <dbReference type="Proteomes" id="UP000030185"/>
    </source>
</evidence>
<dbReference type="STRING" id="153721.MYP_3963"/>
<name>A0A098LL31_9BACT</name>
<protein>
    <submittedName>
        <fullName evidence="1">Uncharacterized protein</fullName>
    </submittedName>
</protein>
<dbReference type="EMBL" id="BBLT01000009">
    <property type="protein sequence ID" value="GAL86733.1"/>
    <property type="molecule type" value="Genomic_DNA"/>
</dbReference>
<gene>
    <name evidence="1" type="ORF">MYP_3963</name>
</gene>
<organism evidence="1 2">
    <name type="scientific">Sporocytophaga myxococcoides</name>
    <dbReference type="NCBI Taxonomy" id="153721"/>
    <lineage>
        <taxon>Bacteria</taxon>
        <taxon>Pseudomonadati</taxon>
        <taxon>Bacteroidota</taxon>
        <taxon>Cytophagia</taxon>
        <taxon>Cytophagales</taxon>
        <taxon>Cytophagaceae</taxon>
        <taxon>Sporocytophaga</taxon>
    </lineage>
</organism>